<dbReference type="GO" id="GO:0034498">
    <property type="term" value="P:early endosome to Golgi transport"/>
    <property type="evidence" value="ECO:0007669"/>
    <property type="project" value="EnsemblFungi"/>
</dbReference>
<sequence>MDSLSKKIQNLGLHDFRNAARFAQNMIVQYEPYQIDIRTATNTDSWGPTSKHLQKVIRHKYHVPVYLMTEYILKRLIDHIASKPKNFYEKARKEYVNYGNEWRVVMKCLILIEFLLMNVSDGDELHQVLTCLKKHIHILSRETTTYRIPFSNDGKMEIHERGIHKKSELIVQLIEDPDFLNQQRSTHIKNTLKIRKQNEMDILNANQSATNSNVSVEDEESDDELQAQVSYEHRIHTSVNLDKQRKQRREILKERIKNNEEQRRKASQPVPDLLDFDDIPSPVTTSNSNDPTASSINPPQESDDDDDDDDEFGDFQVESSTTKTTPSPTQQVQETDITEPTKIQKNDQEPKQKVLDFNDLYQNSKSLI</sequence>
<reference evidence="3 4" key="1">
    <citation type="journal article" date="2007" name="Proc. Natl. Acad. Sci. U.S.A.">
        <title>Independent sorting-out of thousands of duplicated gene pairs in two yeast species descended from a whole-genome duplication.</title>
        <authorList>
            <person name="Scannell D.R."/>
            <person name="Frank A.C."/>
            <person name="Conant G.C."/>
            <person name="Byrne K.P."/>
            <person name="Woolfit M."/>
            <person name="Wolfe K.H."/>
        </authorList>
    </citation>
    <scope>NUCLEOTIDE SEQUENCE [LARGE SCALE GENOMIC DNA]</scope>
    <source>
        <strain evidence="4">ATCC 22028 / DSM 70294 / BCRC 21397 / CBS 2163 / NBRC 10782 / NRRL Y-8283 / UCD 57-17</strain>
    </source>
</reference>
<dbReference type="GO" id="GO:0006895">
    <property type="term" value="P:Golgi to endosome transport"/>
    <property type="evidence" value="ECO:0007669"/>
    <property type="project" value="EnsemblFungi"/>
</dbReference>
<dbReference type="GO" id="GO:0080025">
    <property type="term" value="F:phosphatidylinositol-3,5-bisphosphate binding"/>
    <property type="evidence" value="ECO:0007669"/>
    <property type="project" value="EnsemblFungi"/>
</dbReference>
<dbReference type="GO" id="GO:0005829">
    <property type="term" value="C:cytosol"/>
    <property type="evidence" value="ECO:0007669"/>
    <property type="project" value="GOC"/>
</dbReference>
<dbReference type="GO" id="GO:0030276">
    <property type="term" value="F:clathrin binding"/>
    <property type="evidence" value="ECO:0007669"/>
    <property type="project" value="EnsemblFungi"/>
</dbReference>
<dbReference type="KEGG" id="vpo:Kpol_1036p76"/>
<evidence type="ECO:0000313" key="4">
    <source>
        <dbReference type="Proteomes" id="UP000000267"/>
    </source>
</evidence>
<dbReference type="eggNOG" id="KOG2056">
    <property type="taxonomic scope" value="Eukaryota"/>
</dbReference>
<feature type="region of interest" description="Disordered" evidence="1">
    <location>
        <begin position="209"/>
        <end position="357"/>
    </location>
</feature>
<dbReference type="GO" id="GO:0032511">
    <property type="term" value="P:late endosome to vacuole transport via multivesicular body sorting pathway"/>
    <property type="evidence" value="ECO:0007669"/>
    <property type="project" value="EnsemblFungi"/>
</dbReference>
<keyword evidence="4" id="KW-1185">Reference proteome</keyword>
<protein>
    <recommendedName>
        <fullName evidence="2">ENTH domain-containing protein</fullName>
    </recommendedName>
</protein>
<dbReference type="GeneID" id="5547671"/>
<dbReference type="STRING" id="436907.A7TEM3"/>
<organism evidence="4">
    <name type="scientific">Vanderwaltozyma polyspora (strain ATCC 22028 / DSM 70294 / BCRC 21397 / CBS 2163 / NBRC 10782 / NRRL Y-8283 / UCD 57-17)</name>
    <name type="common">Kluyveromyces polysporus</name>
    <dbReference type="NCBI Taxonomy" id="436907"/>
    <lineage>
        <taxon>Eukaryota</taxon>
        <taxon>Fungi</taxon>
        <taxon>Dikarya</taxon>
        <taxon>Ascomycota</taxon>
        <taxon>Saccharomycotina</taxon>
        <taxon>Saccharomycetes</taxon>
        <taxon>Saccharomycetales</taxon>
        <taxon>Saccharomycetaceae</taxon>
        <taxon>Vanderwaltozyma</taxon>
    </lineage>
</organism>
<proteinExistence type="predicted"/>
<dbReference type="PhylomeDB" id="A7TEM3"/>
<evidence type="ECO:0000313" key="3">
    <source>
        <dbReference type="EMBL" id="EDO19330.1"/>
    </source>
</evidence>
<dbReference type="CDD" id="cd16993">
    <property type="entry name" value="ENTH_Ent5"/>
    <property type="match status" value="1"/>
</dbReference>
<dbReference type="Pfam" id="PF01417">
    <property type="entry name" value="ENTH"/>
    <property type="match status" value="1"/>
</dbReference>
<feature type="compositionally biased region" description="Low complexity" evidence="1">
    <location>
        <begin position="319"/>
        <end position="329"/>
    </location>
</feature>
<evidence type="ECO:0000259" key="2">
    <source>
        <dbReference type="PROSITE" id="PS50942"/>
    </source>
</evidence>
<name>A7TEM3_VANPO</name>
<dbReference type="GO" id="GO:0005768">
    <property type="term" value="C:endosome"/>
    <property type="evidence" value="ECO:0007669"/>
    <property type="project" value="EnsemblFungi"/>
</dbReference>
<feature type="domain" description="ENTH" evidence="2">
    <location>
        <begin position="25"/>
        <end position="184"/>
    </location>
</feature>
<dbReference type="GO" id="GO:0006897">
    <property type="term" value="P:endocytosis"/>
    <property type="evidence" value="ECO:0007669"/>
    <property type="project" value="TreeGrafter"/>
</dbReference>
<dbReference type="SUPFAM" id="SSF48464">
    <property type="entry name" value="ENTH/VHS domain"/>
    <property type="match status" value="1"/>
</dbReference>
<dbReference type="GO" id="GO:0030125">
    <property type="term" value="C:clathrin vesicle coat"/>
    <property type="evidence" value="ECO:0007669"/>
    <property type="project" value="EnsemblFungi"/>
</dbReference>
<dbReference type="InterPro" id="IPR008942">
    <property type="entry name" value="ENTH_VHS"/>
</dbReference>
<feature type="compositionally biased region" description="Acidic residues" evidence="1">
    <location>
        <begin position="301"/>
        <end position="313"/>
    </location>
</feature>
<dbReference type="PANTHER" id="PTHR12276">
    <property type="entry name" value="EPSIN/ENT-RELATED"/>
    <property type="match status" value="1"/>
</dbReference>
<feature type="compositionally biased region" description="Basic and acidic residues" evidence="1">
    <location>
        <begin position="249"/>
        <end position="264"/>
    </location>
</feature>
<dbReference type="RefSeq" id="XP_001647188.1">
    <property type="nucleotide sequence ID" value="XM_001647138.1"/>
</dbReference>
<dbReference type="PANTHER" id="PTHR12276:SF5">
    <property type="entry name" value="EPSIN-5"/>
    <property type="match status" value="1"/>
</dbReference>
<feature type="compositionally biased region" description="Polar residues" evidence="1">
    <location>
        <begin position="282"/>
        <end position="300"/>
    </location>
</feature>
<dbReference type="FunCoup" id="A7TEM3">
    <property type="interactions" value="116"/>
</dbReference>
<evidence type="ECO:0000256" key="1">
    <source>
        <dbReference type="SAM" id="MobiDB-lite"/>
    </source>
</evidence>
<dbReference type="AlphaFoldDB" id="A7TEM3"/>
<dbReference type="GO" id="GO:0007015">
    <property type="term" value="P:actin filament organization"/>
    <property type="evidence" value="ECO:0007669"/>
    <property type="project" value="TreeGrafter"/>
</dbReference>
<dbReference type="InParanoid" id="A7TEM3"/>
<dbReference type="OMA" id="WRVVLKC"/>
<dbReference type="PROSITE" id="PS50942">
    <property type="entry name" value="ENTH"/>
    <property type="match status" value="1"/>
</dbReference>
<dbReference type="SMART" id="SM00273">
    <property type="entry name" value="ENTH"/>
    <property type="match status" value="1"/>
</dbReference>
<gene>
    <name evidence="3" type="ORF">Kpol_1036p76</name>
</gene>
<dbReference type="HOGENOM" id="CLU_053889_0_0_1"/>
<feature type="compositionally biased region" description="Basic and acidic residues" evidence="1">
    <location>
        <begin position="342"/>
        <end position="356"/>
    </location>
</feature>
<dbReference type="OrthoDB" id="4033880at2759"/>
<accession>A7TEM3</accession>
<dbReference type="Proteomes" id="UP000000267">
    <property type="component" value="Unassembled WGS sequence"/>
</dbReference>
<feature type="compositionally biased region" description="Acidic residues" evidence="1">
    <location>
        <begin position="216"/>
        <end position="225"/>
    </location>
</feature>
<dbReference type="EMBL" id="DS480380">
    <property type="protein sequence ID" value="EDO19330.1"/>
    <property type="molecule type" value="Genomic_DNA"/>
</dbReference>
<dbReference type="GO" id="GO:0005886">
    <property type="term" value="C:plasma membrane"/>
    <property type="evidence" value="ECO:0007669"/>
    <property type="project" value="TreeGrafter"/>
</dbReference>
<dbReference type="InterPro" id="IPR013809">
    <property type="entry name" value="ENTH"/>
</dbReference>
<dbReference type="Gene3D" id="1.25.40.90">
    <property type="match status" value="1"/>
</dbReference>